<evidence type="ECO:0000313" key="1">
    <source>
        <dbReference type="EMBL" id="NID13787.1"/>
    </source>
</evidence>
<proteinExistence type="predicted"/>
<evidence type="ECO:0000313" key="2">
    <source>
        <dbReference type="Proteomes" id="UP000606008"/>
    </source>
</evidence>
<reference evidence="1" key="1">
    <citation type="submission" date="2024-05" db="EMBL/GenBank/DDBJ databases">
        <authorList>
            <person name="Jung D.-H."/>
        </authorList>
    </citation>
    <scope>NUCLEOTIDE SEQUENCE</scope>
    <source>
        <strain evidence="1">JA-25</strain>
    </source>
</reference>
<keyword evidence="2" id="KW-1185">Reference proteome</keyword>
<dbReference type="Proteomes" id="UP000606008">
    <property type="component" value="Unassembled WGS sequence"/>
</dbReference>
<protein>
    <recommendedName>
        <fullName evidence="3">DUF3857 domain-containing protein</fullName>
    </recommendedName>
</protein>
<dbReference type="RefSeq" id="WP_166694300.1">
    <property type="nucleotide sequence ID" value="NZ_WAEL01000015.1"/>
</dbReference>
<sequence length="652" mass="72428">MSIVIETQPAERALVHSGQTQYTFYGDGRVTASGVRAVNRLSLTSMAEGDQAKLIWNGNELILTARNAPSGPYEVPTGFVTVGNTAYLTQLLPYLQEFYLLRKDFTVQIETADFLGFRLTARRPGPQYNLTEHTVLLKSTASNLTPGRAAGLRPRYSVHVALRVQLPGTPGTDLDADFETVFESPLETGTDGRATFDVAPLLEGYLTESYPDVTPATATAGQRCYYIEYAEAYGDPIQVGRVKRSELRHLYQGGATLARQAGLGYALDSVVRQPGRLDYALRLGPLRRYIAPDSIQFLSFLNVGAALTGVRLQVDLAWLNGSASTRTDLVPTLAYPASALLTYGVGPDQLSLATLAPALTLTQYTVRLINQSGQPLTEPYVFVLDYAPRPYARQFAYVNSLGAVDVLTTWGKGSAEYNLFFEQADRPLMLPYAADEGQFEVYQAAYQEHLTVATGFRPERELQQWKDFYRSRAKWYLKRPLSRLAPDARIPMGLVSKSIQEGKDGQNLFAHSFAVTPLRKEQYYSPEDDALEEPAPPRQFAPAGSVTINQVTLVQSRDPSVPEAARSLTPDHLLTIDQLAARGDFNQKGFLKQETTDLLYRAKEDLIPVEQIQDLTQTVYTRSEADEQRLDLQRTIFSQVRLRVRAIPTPQS</sequence>
<name>A0ABX0QSC3_9BACT</name>
<gene>
    <name evidence="1" type="ORF">F7231_26700</name>
</gene>
<organism evidence="1 2">
    <name type="scientific">Fibrivirga algicola</name>
    <dbReference type="NCBI Taxonomy" id="2950420"/>
    <lineage>
        <taxon>Bacteria</taxon>
        <taxon>Pseudomonadati</taxon>
        <taxon>Bacteroidota</taxon>
        <taxon>Cytophagia</taxon>
        <taxon>Cytophagales</taxon>
        <taxon>Spirosomataceae</taxon>
        <taxon>Fibrivirga</taxon>
    </lineage>
</organism>
<accession>A0ABX0QSC3</accession>
<comment type="caution">
    <text evidence="1">The sequence shown here is derived from an EMBL/GenBank/DDBJ whole genome shotgun (WGS) entry which is preliminary data.</text>
</comment>
<dbReference type="EMBL" id="WAEL01000015">
    <property type="protein sequence ID" value="NID13787.1"/>
    <property type="molecule type" value="Genomic_DNA"/>
</dbReference>
<evidence type="ECO:0008006" key="3">
    <source>
        <dbReference type="Google" id="ProtNLM"/>
    </source>
</evidence>